<evidence type="ECO:0000313" key="2">
    <source>
        <dbReference type="EMBL" id="MCT2401843.1"/>
    </source>
</evidence>
<feature type="region of interest" description="Disordered" evidence="1">
    <location>
        <begin position="1"/>
        <end position="20"/>
    </location>
</feature>
<accession>A0ABT2IAJ2</accession>
<evidence type="ECO:0000256" key="1">
    <source>
        <dbReference type="SAM" id="MobiDB-lite"/>
    </source>
</evidence>
<keyword evidence="3" id="KW-1185">Reference proteome</keyword>
<comment type="caution">
    <text evidence="2">The sequence shown here is derived from an EMBL/GenBank/DDBJ whole genome shotgun (WGS) entry which is preliminary data.</text>
</comment>
<gene>
    <name evidence="2" type="ORF">NZK81_20025</name>
</gene>
<name>A0ABT2IAJ2_9SPHN</name>
<dbReference type="RefSeq" id="WP_260047819.1">
    <property type="nucleotide sequence ID" value="NZ_JANZXA010000021.1"/>
</dbReference>
<feature type="compositionally biased region" description="Polar residues" evidence="1">
    <location>
        <begin position="1"/>
        <end position="15"/>
    </location>
</feature>
<organism evidence="2 3">
    <name type="scientific">Novosphingobium mangrovi</name>
    <name type="common">ex Huang et al. 2023</name>
    <dbReference type="NCBI Taxonomy" id="2976432"/>
    <lineage>
        <taxon>Bacteria</taxon>
        <taxon>Pseudomonadati</taxon>
        <taxon>Pseudomonadota</taxon>
        <taxon>Alphaproteobacteria</taxon>
        <taxon>Sphingomonadales</taxon>
        <taxon>Sphingomonadaceae</taxon>
        <taxon>Novosphingobium</taxon>
    </lineage>
</organism>
<dbReference type="Proteomes" id="UP001165583">
    <property type="component" value="Unassembled WGS sequence"/>
</dbReference>
<evidence type="ECO:0000313" key="3">
    <source>
        <dbReference type="Proteomes" id="UP001165583"/>
    </source>
</evidence>
<proteinExistence type="predicted"/>
<sequence length="220" mass="23512">MQSDGGSQGSETSPVATERERVRQQVRLACLLAGTGDVELPISMSVPDRQCLFVGGDGNIASRPIAAYPVVAFPTEAAAVKRAYDQLAAFAEMESLTRAIDRLGRARLARSAVDQALELGIATEIALMHGDTSGNTEITHKIGSRAAWLLGQNAEERATIFGEIKALYHARSKAVHEGTLPKKSKVDLSEADRLVTQILNAIAARGRFPNWSNLTMGGQG</sequence>
<dbReference type="EMBL" id="JANZXA010000021">
    <property type="protein sequence ID" value="MCT2401843.1"/>
    <property type="molecule type" value="Genomic_DNA"/>
</dbReference>
<reference evidence="2" key="1">
    <citation type="submission" date="2022-09" db="EMBL/GenBank/DDBJ databases">
        <title>Novosphingobium sp. Nov., a polycyclic aromatic hydrocarbon-degrading bacterium isolated form mangrove sediments in HongKong.</title>
        <authorList>
            <person name="Hu Z."/>
        </authorList>
    </citation>
    <scope>NUCLEOTIDE SEQUENCE</scope>
    <source>
        <strain evidence="2">HK4-1</strain>
    </source>
</reference>
<protein>
    <submittedName>
        <fullName evidence="2">HEPN domain-containing protein</fullName>
    </submittedName>
</protein>